<dbReference type="EMBL" id="CP071795">
    <property type="protein sequence ID" value="QTD36495.1"/>
    <property type="molecule type" value="Genomic_DNA"/>
</dbReference>
<feature type="signal peptide" evidence="1">
    <location>
        <begin position="1"/>
        <end position="22"/>
    </location>
</feature>
<reference evidence="2 3" key="1">
    <citation type="submission" date="2021-03" db="EMBL/GenBank/DDBJ databases">
        <title>Complete genome of Polaribacter_sp.G4M1.</title>
        <authorList>
            <person name="Jeong S.W."/>
            <person name="Bae J.W."/>
        </authorList>
    </citation>
    <scope>NUCLEOTIDE SEQUENCE [LARGE SCALE GENOMIC DNA]</scope>
    <source>
        <strain evidence="2 3">G4M1</strain>
    </source>
</reference>
<accession>A0ABX7ST17</accession>
<organism evidence="2 3">
    <name type="scientific">Polaribacter batillariae</name>
    <dbReference type="NCBI Taxonomy" id="2808900"/>
    <lineage>
        <taxon>Bacteria</taxon>
        <taxon>Pseudomonadati</taxon>
        <taxon>Bacteroidota</taxon>
        <taxon>Flavobacteriia</taxon>
        <taxon>Flavobacteriales</taxon>
        <taxon>Flavobacteriaceae</taxon>
    </lineage>
</organism>
<protein>
    <recommendedName>
        <fullName evidence="4">DUF4142 domain-containing protein</fullName>
    </recommendedName>
</protein>
<keyword evidence="3" id="KW-1185">Reference proteome</keyword>
<dbReference type="PROSITE" id="PS51257">
    <property type="entry name" value="PROKAR_LIPOPROTEIN"/>
    <property type="match status" value="1"/>
</dbReference>
<evidence type="ECO:0000313" key="3">
    <source>
        <dbReference type="Proteomes" id="UP000663935"/>
    </source>
</evidence>
<dbReference type="Proteomes" id="UP000663935">
    <property type="component" value="Chromosome"/>
</dbReference>
<name>A0ABX7ST17_9FLAO</name>
<keyword evidence="1" id="KW-0732">Signal</keyword>
<dbReference type="RefSeq" id="WP_207970682.1">
    <property type="nucleotide sequence ID" value="NZ_CP071795.1"/>
</dbReference>
<evidence type="ECO:0000256" key="1">
    <source>
        <dbReference type="SAM" id="SignalP"/>
    </source>
</evidence>
<evidence type="ECO:0008006" key="4">
    <source>
        <dbReference type="Google" id="ProtNLM"/>
    </source>
</evidence>
<proteinExistence type="predicted"/>
<feature type="chain" id="PRO_5046602102" description="DUF4142 domain-containing protein" evidence="1">
    <location>
        <begin position="23"/>
        <end position="191"/>
    </location>
</feature>
<sequence length="191" mass="21884">MNVKKKILISSLLSIFMFVAISLSTVSCNTNHNSKTEEDNAANKEAKINKSQKEAKLLVLASKNYINLINYSNYIKSKTTITKKTKSFLESFEANLNERFNHLKELSKHELVLLPNTTKTSFLDKKKTTEEVEINQNVYLTELNTKINDQIDLMNKLSEESNKISISIFASEAEDFLKENKRNIENIIDKS</sequence>
<gene>
    <name evidence="2" type="ORF">JL193_10070</name>
</gene>
<evidence type="ECO:0000313" key="2">
    <source>
        <dbReference type="EMBL" id="QTD36495.1"/>
    </source>
</evidence>